<dbReference type="AlphaFoldDB" id="A0A9P9F1G8"/>
<organism evidence="1 2">
    <name type="scientific">Dactylonectria estremocensis</name>
    <dbReference type="NCBI Taxonomy" id="1079267"/>
    <lineage>
        <taxon>Eukaryota</taxon>
        <taxon>Fungi</taxon>
        <taxon>Dikarya</taxon>
        <taxon>Ascomycota</taxon>
        <taxon>Pezizomycotina</taxon>
        <taxon>Sordariomycetes</taxon>
        <taxon>Hypocreomycetidae</taxon>
        <taxon>Hypocreales</taxon>
        <taxon>Nectriaceae</taxon>
        <taxon>Dactylonectria</taxon>
    </lineage>
</organism>
<protein>
    <submittedName>
        <fullName evidence="1">Uncharacterized protein</fullName>
    </submittedName>
</protein>
<evidence type="ECO:0000313" key="2">
    <source>
        <dbReference type="Proteomes" id="UP000717696"/>
    </source>
</evidence>
<dbReference type="EMBL" id="JAGMUU010000006">
    <property type="protein sequence ID" value="KAH7149844.1"/>
    <property type="molecule type" value="Genomic_DNA"/>
</dbReference>
<dbReference type="OrthoDB" id="10266018at2759"/>
<dbReference type="Proteomes" id="UP000717696">
    <property type="component" value="Unassembled WGS sequence"/>
</dbReference>
<evidence type="ECO:0000313" key="1">
    <source>
        <dbReference type="EMBL" id="KAH7149844.1"/>
    </source>
</evidence>
<gene>
    <name evidence="1" type="ORF">B0J13DRAFT_548943</name>
</gene>
<comment type="caution">
    <text evidence="1">The sequence shown here is derived from an EMBL/GenBank/DDBJ whole genome shotgun (WGS) entry which is preliminary data.</text>
</comment>
<keyword evidence="2" id="KW-1185">Reference proteome</keyword>
<proteinExistence type="predicted"/>
<reference evidence="1" key="1">
    <citation type="journal article" date="2021" name="Nat. Commun.">
        <title>Genetic determinants of endophytism in the Arabidopsis root mycobiome.</title>
        <authorList>
            <person name="Mesny F."/>
            <person name="Miyauchi S."/>
            <person name="Thiergart T."/>
            <person name="Pickel B."/>
            <person name="Atanasova L."/>
            <person name="Karlsson M."/>
            <person name="Huettel B."/>
            <person name="Barry K.W."/>
            <person name="Haridas S."/>
            <person name="Chen C."/>
            <person name="Bauer D."/>
            <person name="Andreopoulos W."/>
            <person name="Pangilinan J."/>
            <person name="LaButti K."/>
            <person name="Riley R."/>
            <person name="Lipzen A."/>
            <person name="Clum A."/>
            <person name="Drula E."/>
            <person name="Henrissat B."/>
            <person name="Kohler A."/>
            <person name="Grigoriev I.V."/>
            <person name="Martin F.M."/>
            <person name="Hacquard S."/>
        </authorList>
    </citation>
    <scope>NUCLEOTIDE SEQUENCE</scope>
    <source>
        <strain evidence="1">MPI-CAGE-AT-0021</strain>
    </source>
</reference>
<accession>A0A9P9F1G8</accession>
<name>A0A9P9F1G8_9HYPO</name>
<sequence length="420" mass="46452">MSSNVFIYYNDSIDSDNAAAALALMRATAGKPDARVIWVLEPRQVSFGLTMTGEQRVECLKLIERHFPSRGRPFKVLLGGLLNESDLDGIDQLSPQNRELLQLAVKPDNGPKEDAILHGRLTAWDQATCMAGWANAPVEVLMDVESLDSIQNPVNLNFHHKEELVSRSEEELKEHQDIMNQPLDQRVESLRQWYSACIKRTESQTVNQGSSVRPLSFQSLCQTIKDATSVQFFGGSSLAILQRFIHTGVASKVQCHIQAGSCDLSVNLFPNQFNIALNPKAAKFVFDHYAEFAQFTVVPSHTAQGVKYPLSGLKKEGGTCLEKRFLGFNCLEDPLKIATKQVTLEKDYPEKICPMPDLTAFLCALSPGFGGSTLGYAQLDDLDGTFLFRPHTSGIPMYDIAEANSLKEGELVEVLASLAR</sequence>